<evidence type="ECO:0000256" key="1">
    <source>
        <dbReference type="ARBA" id="ARBA00001938"/>
    </source>
</evidence>
<evidence type="ECO:0000313" key="6">
    <source>
        <dbReference type="Proteomes" id="UP001359469"/>
    </source>
</evidence>
<comment type="caution">
    <text evidence="5">The sequence shown here is derived from an EMBL/GenBank/DDBJ whole genome shotgun (WGS) entry which is preliminary data.</text>
</comment>
<evidence type="ECO:0000259" key="4">
    <source>
        <dbReference type="Pfam" id="PF00198"/>
    </source>
</evidence>
<dbReference type="PANTHER" id="PTHR43178:SF5">
    <property type="entry name" value="LIPOAMIDE ACYLTRANSFERASE COMPONENT OF BRANCHED-CHAIN ALPHA-KETO ACID DEHYDROGENASE COMPLEX, MITOCHONDRIAL"/>
    <property type="match status" value="1"/>
</dbReference>
<evidence type="ECO:0000256" key="2">
    <source>
        <dbReference type="ARBA" id="ARBA00022679"/>
    </source>
</evidence>
<comment type="cofactor">
    <cofactor evidence="1">
        <name>(R)-lipoate</name>
        <dbReference type="ChEBI" id="CHEBI:83088"/>
    </cofactor>
</comment>
<dbReference type="InterPro" id="IPR001078">
    <property type="entry name" value="2-oxoacid_DH_actylTfrase"/>
</dbReference>
<evidence type="ECO:0000256" key="3">
    <source>
        <dbReference type="ARBA" id="ARBA00023315"/>
    </source>
</evidence>
<feature type="domain" description="2-oxoacid dehydrogenase acyltransferase catalytic" evidence="4">
    <location>
        <begin position="6"/>
        <end position="124"/>
    </location>
</feature>
<name>A0ABU8JSA8_DICCH</name>
<sequence length="250" mass="27885">MKLLQVSRERRQTLSFLAISRGIPAITVIREIDVSRIVASGQQRSMTAITIKAISEALRQFPQLNAMIKFGSDSTLICPDNISTRVTLEKVLNGVSGVYSRVIKNTDRLSVADIERALQQFKQEDAATSEHYRKIRLIQRLPPLLAGLLLRLAMLSPKLQAETWGSFTVTSLGKNSPDICIPLSGSTFTFTLGLINEKWSRNAHEHEEAMLHVANLSMIFDHRVLDGRLASEFLAQIKSNMEDVVLEPSS</sequence>
<dbReference type="InterPro" id="IPR023213">
    <property type="entry name" value="CAT-like_dom_sf"/>
</dbReference>
<gene>
    <name evidence="5" type="ORF">WCU84_18885</name>
</gene>
<dbReference type="Pfam" id="PF00198">
    <property type="entry name" value="2-oxoacid_dh"/>
    <property type="match status" value="2"/>
</dbReference>
<keyword evidence="3" id="KW-0012">Acyltransferase</keyword>
<dbReference type="EMBL" id="JBBBOO010000019">
    <property type="protein sequence ID" value="MEI7065699.1"/>
    <property type="molecule type" value="Genomic_DNA"/>
</dbReference>
<dbReference type="Proteomes" id="UP001359469">
    <property type="component" value="Unassembled WGS sequence"/>
</dbReference>
<accession>A0ABU8JSA8</accession>
<dbReference type="Gene3D" id="3.30.559.10">
    <property type="entry name" value="Chloramphenicol acetyltransferase-like domain"/>
    <property type="match status" value="1"/>
</dbReference>
<evidence type="ECO:0000313" key="5">
    <source>
        <dbReference type="EMBL" id="MEI7065699.1"/>
    </source>
</evidence>
<keyword evidence="2" id="KW-0808">Transferase</keyword>
<dbReference type="PANTHER" id="PTHR43178">
    <property type="entry name" value="DIHYDROLIPOAMIDE ACETYLTRANSFERASE COMPONENT OF PYRUVATE DEHYDROGENASE COMPLEX"/>
    <property type="match status" value="1"/>
</dbReference>
<dbReference type="InterPro" id="IPR050743">
    <property type="entry name" value="2-oxoacid_DH_E2_comp"/>
</dbReference>
<protein>
    <submittedName>
        <fullName evidence="5">2-oxo acid dehydrogenase subunit E2</fullName>
    </submittedName>
</protein>
<dbReference type="RefSeq" id="WP_040000747.1">
    <property type="nucleotide sequence ID" value="NZ_JAFCAF010000003.1"/>
</dbReference>
<feature type="domain" description="2-oxoacid dehydrogenase acyltransferase catalytic" evidence="4">
    <location>
        <begin position="204"/>
        <end position="244"/>
    </location>
</feature>
<organism evidence="5 6">
    <name type="scientific">Dickeya chrysanthemi</name>
    <name type="common">Pectobacterium chrysanthemi</name>
    <name type="synonym">Erwinia chrysanthemi</name>
    <dbReference type="NCBI Taxonomy" id="556"/>
    <lineage>
        <taxon>Bacteria</taxon>
        <taxon>Pseudomonadati</taxon>
        <taxon>Pseudomonadota</taxon>
        <taxon>Gammaproteobacteria</taxon>
        <taxon>Enterobacterales</taxon>
        <taxon>Pectobacteriaceae</taxon>
        <taxon>Dickeya</taxon>
    </lineage>
</organism>
<dbReference type="SUPFAM" id="SSF52777">
    <property type="entry name" value="CoA-dependent acyltransferases"/>
    <property type="match status" value="1"/>
</dbReference>
<keyword evidence="6" id="KW-1185">Reference proteome</keyword>
<reference evidence="5 6" key="1">
    <citation type="submission" date="2024-03" db="EMBL/GenBank/DDBJ databases">
        <title>Analysis of soft rot Pectobacteriaceae population diversity in US potato growing regions between 2016 and 2022.</title>
        <authorList>
            <person name="Ma X."/>
            <person name="Zhang X."/>
            <person name="Stodghill P."/>
            <person name="Rioux R."/>
            <person name="Babler B."/>
            <person name="Shrestha S."/>
            <person name="Babler B."/>
            <person name="Rivedal H."/>
            <person name="Frost K."/>
            <person name="Hao J."/>
            <person name="Secor G."/>
            <person name="Swingle B."/>
        </authorList>
    </citation>
    <scope>NUCLEOTIDE SEQUENCE [LARGE SCALE GENOMIC DNA]</scope>
    <source>
        <strain evidence="5 6">SR64</strain>
    </source>
</reference>
<proteinExistence type="predicted"/>